<keyword evidence="24" id="KW-1185">Reference proteome</keyword>
<dbReference type="InterPro" id="IPR003034">
    <property type="entry name" value="SAP_dom"/>
</dbReference>
<evidence type="ECO:0000256" key="5">
    <source>
        <dbReference type="ARBA" id="ARBA00012483"/>
    </source>
</evidence>
<evidence type="ECO:0000256" key="6">
    <source>
        <dbReference type="ARBA" id="ARBA00015551"/>
    </source>
</evidence>
<dbReference type="AlphaFoldDB" id="I2H942"/>
<dbReference type="InterPro" id="IPR013083">
    <property type="entry name" value="Znf_RING/FYVE/PHD"/>
</dbReference>
<dbReference type="PROSITE" id="PS50089">
    <property type="entry name" value="ZF_RING_2"/>
    <property type="match status" value="1"/>
</dbReference>
<feature type="domain" description="SAP" evidence="21">
    <location>
        <begin position="324"/>
        <end position="358"/>
    </location>
</feature>
<feature type="domain" description="UBZ4-type" evidence="22">
    <location>
        <begin position="188"/>
        <end position="216"/>
    </location>
</feature>
<evidence type="ECO:0000256" key="3">
    <source>
        <dbReference type="ARBA" id="ARBA00004906"/>
    </source>
</evidence>
<evidence type="ECO:0000256" key="7">
    <source>
        <dbReference type="ARBA" id="ARBA00022679"/>
    </source>
</evidence>
<dbReference type="HOGENOM" id="CLU_028491_2_0_1"/>
<evidence type="ECO:0000256" key="8">
    <source>
        <dbReference type="ARBA" id="ARBA00022723"/>
    </source>
</evidence>
<keyword evidence="7 18" id="KW-0808">Transferase</keyword>
<keyword evidence="11 18" id="KW-0833">Ubl conjugation pathway</keyword>
<dbReference type="NCBIfam" id="TIGR00599">
    <property type="entry name" value="rad18"/>
    <property type="match status" value="1"/>
</dbReference>
<evidence type="ECO:0000256" key="16">
    <source>
        <dbReference type="PROSITE-ProRule" id="PRU00175"/>
    </source>
</evidence>
<dbReference type="GO" id="GO:0000785">
    <property type="term" value="C:chromatin"/>
    <property type="evidence" value="ECO:0007669"/>
    <property type="project" value="EnsemblFungi"/>
</dbReference>
<dbReference type="KEGG" id="tbl:TBLA_0I02360"/>
<evidence type="ECO:0000256" key="15">
    <source>
        <dbReference type="ARBA" id="ARBA00023242"/>
    </source>
</evidence>
<keyword evidence="9 17" id="KW-0227">DNA damage</keyword>
<dbReference type="Pfam" id="PF02037">
    <property type="entry name" value="SAP"/>
    <property type="match status" value="1"/>
</dbReference>
<comment type="similarity">
    <text evidence="4 18">Belongs to the RAD18 family.</text>
</comment>
<evidence type="ECO:0000256" key="18">
    <source>
        <dbReference type="RuleBase" id="RU368093"/>
    </source>
</evidence>
<dbReference type="PROSITE" id="PS50800">
    <property type="entry name" value="SAP"/>
    <property type="match status" value="1"/>
</dbReference>
<dbReference type="EMBL" id="HE806324">
    <property type="protein sequence ID" value="CCH62894.1"/>
    <property type="molecule type" value="Genomic_DNA"/>
</dbReference>
<dbReference type="Proteomes" id="UP000002866">
    <property type="component" value="Chromosome 9"/>
</dbReference>
<dbReference type="GO" id="GO:0005634">
    <property type="term" value="C:nucleus"/>
    <property type="evidence" value="ECO:0007669"/>
    <property type="project" value="UniProtKB-SubCell"/>
</dbReference>
<name>I2H942_HENB6</name>
<dbReference type="GO" id="GO:0008270">
    <property type="term" value="F:zinc ion binding"/>
    <property type="evidence" value="ECO:0007669"/>
    <property type="project" value="UniProtKB-KW"/>
</dbReference>
<evidence type="ECO:0000313" key="24">
    <source>
        <dbReference type="Proteomes" id="UP000002866"/>
    </source>
</evidence>
<evidence type="ECO:0000259" key="22">
    <source>
        <dbReference type="PROSITE" id="PS51908"/>
    </source>
</evidence>
<dbReference type="InterPro" id="IPR017907">
    <property type="entry name" value="Znf_RING_CS"/>
</dbReference>
<dbReference type="InterPro" id="IPR006642">
    <property type="entry name" value="Rad18_UBZ4"/>
</dbReference>
<comment type="pathway">
    <text evidence="3 18">Protein modification; protein ubiquitination.</text>
</comment>
<dbReference type="InterPro" id="IPR001841">
    <property type="entry name" value="Znf_RING"/>
</dbReference>
<dbReference type="SMART" id="SM00513">
    <property type="entry name" value="SAP"/>
    <property type="match status" value="1"/>
</dbReference>
<dbReference type="GO" id="GO:0006281">
    <property type="term" value="P:DNA repair"/>
    <property type="evidence" value="ECO:0007669"/>
    <property type="project" value="UniProtKB-KW"/>
</dbReference>
<dbReference type="PANTHER" id="PTHR14134">
    <property type="entry name" value="E3 UBIQUITIN-PROTEIN LIGASE RAD18"/>
    <property type="match status" value="1"/>
</dbReference>
<dbReference type="FunCoup" id="I2H942">
    <property type="interactions" value="334"/>
</dbReference>
<sequence>MNNHITDASDFNDSEIPNLSQLDSLLRCHICKDFLKIPVLTPCGHTFCSLCIRGYLNKEPKCPLCLNELRESMLRSEFLVSELVKCYNSIRPDLLDKLRVIEATDNDDVSLIEVASDKESNAVIVDLENEENLANDTNSVPVLENDIEITATYNIRNKKRNFSEFTDCNSQKKINSSSKSDVFSSPNTAECPICHEFYPIKILERTHLDECLTNQTLGISSPKKLKTESPQRQKPLRSLKLRSSTIPSRNITSSITKSSKSRFFGSVGKNSKSISYKDLPSSKTRNFTSTLAKTENNEISHVENYLKSSKSRNEDYQRLPKVNFTSMTISQIKQKLLSLNLPINGSRQLLINRYNHYEMIWNSNFHDSLSPVEESELRRQLTSWELNHNIEPTNKSNVGSNSISSMLKQRSHNSIENSYQALLQNFRKDTFDRNGWSSLFNKQFNSLIIEARKTIREANSKPGSIGVNSKLQAQENNIDSTMNNDKDELQGKSFESLQDNVEENPHNNINKVTKTNVEEISKVEVSMSNEIKLPLEMDNDESLLTELNGDNVTTKKLQLNNDTENVLGEEEEELNDSNIDDSKEIEHYTSNEDFIVYSNQTSPRGSQEDYDISKTKNNSQLLEAELASQKSNNSSSIIFTQNGV</sequence>
<feature type="domain" description="RING-type" evidence="20">
    <location>
        <begin position="28"/>
        <end position="65"/>
    </location>
</feature>
<dbReference type="OMA" id="RINNSHM"/>
<evidence type="ECO:0000256" key="14">
    <source>
        <dbReference type="ARBA" id="ARBA00023204"/>
    </source>
</evidence>
<dbReference type="InterPro" id="IPR039577">
    <property type="entry name" value="Rad18"/>
</dbReference>
<dbReference type="Gene3D" id="3.30.40.10">
    <property type="entry name" value="Zinc/RING finger domain, C3HC4 (zinc finger)"/>
    <property type="match status" value="1"/>
</dbReference>
<evidence type="ECO:0000256" key="19">
    <source>
        <dbReference type="SAM" id="MobiDB-lite"/>
    </source>
</evidence>
<evidence type="ECO:0000256" key="11">
    <source>
        <dbReference type="ARBA" id="ARBA00022786"/>
    </source>
</evidence>
<comment type="subcellular location">
    <subcellularLocation>
        <location evidence="2 18">Nucleus</location>
    </subcellularLocation>
</comment>
<dbReference type="InParanoid" id="I2H942"/>
<dbReference type="FunFam" id="3.30.40.10:FF:000172">
    <property type="entry name" value="E3 ubiquitin-protein ligase RAD18"/>
    <property type="match status" value="1"/>
</dbReference>
<dbReference type="GeneID" id="14498071"/>
<evidence type="ECO:0000256" key="9">
    <source>
        <dbReference type="ARBA" id="ARBA00022763"/>
    </source>
</evidence>
<organism evidence="23 24">
    <name type="scientific">Henningerozyma blattae (strain ATCC 34711 / CBS 6284 / DSM 70876 / NBRC 10599 / NRRL Y-10934 / UCD 77-7)</name>
    <name type="common">Yeast</name>
    <name type="synonym">Tetrapisispora blattae</name>
    <dbReference type="NCBI Taxonomy" id="1071380"/>
    <lineage>
        <taxon>Eukaryota</taxon>
        <taxon>Fungi</taxon>
        <taxon>Dikarya</taxon>
        <taxon>Ascomycota</taxon>
        <taxon>Saccharomycotina</taxon>
        <taxon>Saccharomycetes</taxon>
        <taxon>Saccharomycetales</taxon>
        <taxon>Saccharomycetaceae</taxon>
        <taxon>Henningerozyma</taxon>
    </lineage>
</organism>
<dbReference type="UniPathway" id="UPA00143"/>
<dbReference type="RefSeq" id="XP_004182413.1">
    <property type="nucleotide sequence ID" value="XM_004182365.1"/>
</dbReference>
<evidence type="ECO:0000256" key="1">
    <source>
        <dbReference type="ARBA" id="ARBA00000900"/>
    </source>
</evidence>
<accession>I2H942</accession>
<dbReference type="PROSITE" id="PS51908">
    <property type="entry name" value="ZF_UBZ4"/>
    <property type="match status" value="1"/>
</dbReference>
<dbReference type="GO" id="GO:0042276">
    <property type="term" value="P:error-prone translesion synthesis"/>
    <property type="evidence" value="ECO:0007669"/>
    <property type="project" value="EnsemblFungi"/>
</dbReference>
<keyword evidence="10 16" id="KW-0863">Zinc-finger</keyword>
<dbReference type="GO" id="GO:0003697">
    <property type="term" value="F:single-stranded DNA binding"/>
    <property type="evidence" value="ECO:0007669"/>
    <property type="project" value="UniProtKB-UniRule"/>
</dbReference>
<keyword evidence="8 18" id="KW-0479">Metal-binding</keyword>
<dbReference type="InterPro" id="IPR004580">
    <property type="entry name" value="Rad18_fungi"/>
</dbReference>
<evidence type="ECO:0000256" key="10">
    <source>
        <dbReference type="ARBA" id="ARBA00022771"/>
    </source>
</evidence>
<evidence type="ECO:0000259" key="20">
    <source>
        <dbReference type="PROSITE" id="PS50089"/>
    </source>
</evidence>
<evidence type="ECO:0000256" key="17">
    <source>
        <dbReference type="PROSITE-ProRule" id="PRU01256"/>
    </source>
</evidence>
<keyword evidence="12 18" id="KW-0862">Zinc</keyword>
<feature type="region of interest" description="Disordered" evidence="19">
    <location>
        <begin position="221"/>
        <end position="243"/>
    </location>
</feature>
<keyword evidence="15 18" id="KW-0539">Nucleus</keyword>
<dbReference type="SUPFAM" id="SSF57850">
    <property type="entry name" value="RING/U-box"/>
    <property type="match status" value="1"/>
</dbReference>
<dbReference type="GO" id="GO:0017116">
    <property type="term" value="F:single-stranded DNA helicase activity"/>
    <property type="evidence" value="ECO:0007669"/>
    <property type="project" value="EnsemblFungi"/>
</dbReference>
<dbReference type="SMART" id="SM00184">
    <property type="entry name" value="RING"/>
    <property type="match status" value="1"/>
</dbReference>
<proteinExistence type="inferred from homology"/>
<dbReference type="eggNOG" id="KOG0287">
    <property type="taxonomic scope" value="Eukaryota"/>
</dbReference>
<keyword evidence="14 17" id="KW-0234">DNA repair</keyword>
<dbReference type="GO" id="GO:0070987">
    <property type="term" value="P:error-free translesion synthesis"/>
    <property type="evidence" value="ECO:0007669"/>
    <property type="project" value="EnsemblFungi"/>
</dbReference>
<evidence type="ECO:0000256" key="12">
    <source>
        <dbReference type="ARBA" id="ARBA00022833"/>
    </source>
</evidence>
<evidence type="ECO:0000259" key="21">
    <source>
        <dbReference type="PROSITE" id="PS50800"/>
    </source>
</evidence>
<evidence type="ECO:0000256" key="4">
    <source>
        <dbReference type="ARBA" id="ARBA00009506"/>
    </source>
</evidence>
<dbReference type="EC" id="2.3.2.27" evidence="5 18"/>
<protein>
    <recommendedName>
        <fullName evidence="6 18">Postreplication repair E3 ubiquitin-protein ligase RAD18</fullName>
        <ecNumber evidence="5 18">2.3.2.27</ecNumber>
    </recommendedName>
    <alternativeName>
        <fullName evidence="18">RING-type E3 ubiquitin transferase RAD18</fullName>
    </alternativeName>
</protein>
<gene>
    <name evidence="23" type="primary">TBLA0I02360</name>
    <name evidence="23" type="ORF">TBLA_0I02360</name>
</gene>
<keyword evidence="13 18" id="KW-0238">DNA-binding</keyword>
<dbReference type="STRING" id="1071380.I2H942"/>
<dbReference type="OrthoDB" id="9049620at2759"/>
<comment type="subunit">
    <text evidence="18">Interacts with E2 UBC2, forming a complex with ubiquitin ligase activity.</text>
</comment>
<dbReference type="GO" id="GO:0061630">
    <property type="term" value="F:ubiquitin protein ligase activity"/>
    <property type="evidence" value="ECO:0007669"/>
    <property type="project" value="UniProtKB-UniRule"/>
</dbReference>
<dbReference type="Pfam" id="PF13923">
    <property type="entry name" value="zf-C3HC4_2"/>
    <property type="match status" value="1"/>
</dbReference>
<evidence type="ECO:0000256" key="2">
    <source>
        <dbReference type="ARBA" id="ARBA00004123"/>
    </source>
</evidence>
<dbReference type="PROSITE" id="PS00518">
    <property type="entry name" value="ZF_RING_1"/>
    <property type="match status" value="1"/>
</dbReference>
<reference evidence="23 24" key="1">
    <citation type="journal article" date="2011" name="Proc. Natl. Acad. Sci. U.S.A.">
        <title>Evolutionary erosion of yeast sex chromosomes by mating-type switching accidents.</title>
        <authorList>
            <person name="Gordon J.L."/>
            <person name="Armisen D."/>
            <person name="Proux-Wera E."/>
            <person name="Oheigeartaigh S.S."/>
            <person name="Byrne K.P."/>
            <person name="Wolfe K.H."/>
        </authorList>
    </citation>
    <scope>NUCLEOTIDE SEQUENCE [LARGE SCALE GENOMIC DNA]</scope>
    <source>
        <strain evidence="24">ATCC 34711 / CBS 6284 / DSM 70876 / NBRC 10599 / NRRL Y-10934 / UCD 77-7</strain>
    </source>
</reference>
<comment type="function">
    <text evidence="18">E3 RING-finger protein, member of the UBC2/RAD6 epistasis group. Associates to the E2 ubiquitin conjugating enzyme UBC2/RAD6 to form the UBC2-RAD18 ubiquitin ligase complex involved in postreplicative repair (PRR) of damaged DNA.</text>
</comment>
<dbReference type="GO" id="GO:0097505">
    <property type="term" value="C:Rad6-Rad18 complex"/>
    <property type="evidence" value="ECO:0007669"/>
    <property type="project" value="EnsemblFungi"/>
</dbReference>
<comment type="catalytic activity">
    <reaction evidence="1 18">
        <text>S-ubiquitinyl-[E2 ubiquitin-conjugating enzyme]-L-cysteine + [acceptor protein]-L-lysine = [E2 ubiquitin-conjugating enzyme]-L-cysteine + N(6)-ubiquitinyl-[acceptor protein]-L-lysine.</text>
        <dbReference type="EC" id="2.3.2.27"/>
    </reaction>
</comment>
<evidence type="ECO:0000256" key="13">
    <source>
        <dbReference type="ARBA" id="ARBA00023125"/>
    </source>
</evidence>
<dbReference type="PANTHER" id="PTHR14134:SF2">
    <property type="entry name" value="E3 UBIQUITIN-PROTEIN LIGASE RAD18"/>
    <property type="match status" value="1"/>
</dbReference>
<dbReference type="GO" id="GO:0042275">
    <property type="term" value="P:error-free postreplication DNA repair"/>
    <property type="evidence" value="ECO:0007669"/>
    <property type="project" value="EnsemblFungi"/>
</dbReference>
<evidence type="ECO:0000313" key="23">
    <source>
        <dbReference type="EMBL" id="CCH62894.1"/>
    </source>
</evidence>
<dbReference type="GO" id="GO:0006513">
    <property type="term" value="P:protein monoubiquitination"/>
    <property type="evidence" value="ECO:0007669"/>
    <property type="project" value="EnsemblFungi"/>
</dbReference>